<evidence type="ECO:0000256" key="6">
    <source>
        <dbReference type="SAM" id="MobiDB-lite"/>
    </source>
</evidence>
<sequence>MPLARPLPERRRLAREVTTYGIVAIINTAIDFALFNGLISLGALKANSISTIVATTTSFLMNRHWVYRDRPKTALHREYTMFFGVNLVGLVIQEVVLAVAGLGVHDMSANRLLLNLFKCLGVAVAMIFRFWAYRTFVFRPHPRPPADTTSSGGAAIGGHEAPPAVSGQRAPAPNSFDALTAPLEIEFELPTDLTPTPELDGDALGGAALS</sequence>
<feature type="transmembrane region" description="Helical" evidence="7">
    <location>
        <begin position="112"/>
        <end position="133"/>
    </location>
</feature>
<evidence type="ECO:0000256" key="1">
    <source>
        <dbReference type="ARBA" id="ARBA00004141"/>
    </source>
</evidence>
<evidence type="ECO:0000256" key="5">
    <source>
        <dbReference type="ARBA" id="ARBA00023136"/>
    </source>
</evidence>
<dbReference type="InterPro" id="IPR007267">
    <property type="entry name" value="GtrA_DPMS_TM"/>
</dbReference>
<dbReference type="PANTHER" id="PTHR38459:SF1">
    <property type="entry name" value="PROPHAGE BACTOPRENOL-LINKED GLUCOSE TRANSLOCASE HOMOLOG"/>
    <property type="match status" value="1"/>
</dbReference>
<proteinExistence type="inferred from homology"/>
<keyword evidence="4 7" id="KW-1133">Transmembrane helix</keyword>
<evidence type="ECO:0000259" key="8">
    <source>
        <dbReference type="Pfam" id="PF04138"/>
    </source>
</evidence>
<evidence type="ECO:0000313" key="10">
    <source>
        <dbReference type="Proteomes" id="UP001501570"/>
    </source>
</evidence>
<keyword evidence="3 7" id="KW-0812">Transmembrane</keyword>
<dbReference type="EMBL" id="BAABJQ010000005">
    <property type="protein sequence ID" value="GAA5183777.1"/>
    <property type="molecule type" value="Genomic_DNA"/>
</dbReference>
<keyword evidence="10" id="KW-1185">Reference proteome</keyword>
<dbReference type="Proteomes" id="UP001501570">
    <property type="component" value="Unassembled WGS sequence"/>
</dbReference>
<evidence type="ECO:0000256" key="3">
    <source>
        <dbReference type="ARBA" id="ARBA00022692"/>
    </source>
</evidence>
<evidence type="ECO:0000256" key="2">
    <source>
        <dbReference type="ARBA" id="ARBA00009399"/>
    </source>
</evidence>
<dbReference type="Pfam" id="PF04138">
    <property type="entry name" value="GtrA_DPMS_TM"/>
    <property type="match status" value="1"/>
</dbReference>
<protein>
    <recommendedName>
        <fullName evidence="8">GtrA/DPMS transmembrane domain-containing protein</fullName>
    </recommendedName>
</protein>
<organism evidence="9 10">
    <name type="scientific">Rugosimonospora acidiphila</name>
    <dbReference type="NCBI Taxonomy" id="556531"/>
    <lineage>
        <taxon>Bacteria</taxon>
        <taxon>Bacillati</taxon>
        <taxon>Actinomycetota</taxon>
        <taxon>Actinomycetes</taxon>
        <taxon>Micromonosporales</taxon>
        <taxon>Micromonosporaceae</taxon>
        <taxon>Rugosimonospora</taxon>
    </lineage>
</organism>
<reference evidence="10" key="1">
    <citation type="journal article" date="2019" name="Int. J. Syst. Evol. Microbiol.">
        <title>The Global Catalogue of Microorganisms (GCM) 10K type strain sequencing project: providing services to taxonomists for standard genome sequencing and annotation.</title>
        <authorList>
            <consortium name="The Broad Institute Genomics Platform"/>
            <consortium name="The Broad Institute Genome Sequencing Center for Infectious Disease"/>
            <person name="Wu L."/>
            <person name="Ma J."/>
        </authorList>
    </citation>
    <scope>NUCLEOTIDE SEQUENCE [LARGE SCALE GENOMIC DNA]</scope>
    <source>
        <strain evidence="10">JCM 18304</strain>
    </source>
</reference>
<comment type="subcellular location">
    <subcellularLocation>
        <location evidence="1">Membrane</location>
        <topology evidence="1">Multi-pass membrane protein</topology>
    </subcellularLocation>
</comment>
<evidence type="ECO:0000313" key="9">
    <source>
        <dbReference type="EMBL" id="GAA5183777.1"/>
    </source>
</evidence>
<feature type="region of interest" description="Disordered" evidence="6">
    <location>
        <begin position="190"/>
        <end position="210"/>
    </location>
</feature>
<gene>
    <name evidence="9" type="ORF">GCM10023322_23880</name>
</gene>
<dbReference type="RefSeq" id="WP_345628865.1">
    <property type="nucleotide sequence ID" value="NZ_BAABJQ010000005.1"/>
</dbReference>
<feature type="region of interest" description="Disordered" evidence="6">
    <location>
        <begin position="147"/>
        <end position="175"/>
    </location>
</feature>
<comment type="caution">
    <text evidence="9">The sequence shown here is derived from an EMBL/GenBank/DDBJ whole genome shotgun (WGS) entry which is preliminary data.</text>
</comment>
<evidence type="ECO:0000256" key="4">
    <source>
        <dbReference type="ARBA" id="ARBA00022989"/>
    </source>
</evidence>
<dbReference type="PANTHER" id="PTHR38459">
    <property type="entry name" value="PROPHAGE BACTOPRENOL-LINKED GLUCOSE TRANSLOCASE HOMOLOG"/>
    <property type="match status" value="1"/>
</dbReference>
<keyword evidence="5 7" id="KW-0472">Membrane</keyword>
<feature type="transmembrane region" description="Helical" evidence="7">
    <location>
        <begin position="49"/>
        <end position="67"/>
    </location>
</feature>
<accession>A0ABP9RRP0</accession>
<dbReference type="InterPro" id="IPR051401">
    <property type="entry name" value="GtrA_CellWall_Glycosyl"/>
</dbReference>
<feature type="transmembrane region" description="Helical" evidence="7">
    <location>
        <begin position="20"/>
        <end position="43"/>
    </location>
</feature>
<evidence type="ECO:0000256" key="7">
    <source>
        <dbReference type="SAM" id="Phobius"/>
    </source>
</evidence>
<name>A0ABP9RRP0_9ACTN</name>
<feature type="transmembrane region" description="Helical" evidence="7">
    <location>
        <begin position="79"/>
        <end position="100"/>
    </location>
</feature>
<feature type="domain" description="GtrA/DPMS transmembrane" evidence="8">
    <location>
        <begin position="20"/>
        <end position="138"/>
    </location>
</feature>
<comment type="similarity">
    <text evidence="2">Belongs to the GtrA family.</text>
</comment>